<dbReference type="GO" id="GO:0008800">
    <property type="term" value="F:beta-lactamase activity"/>
    <property type="evidence" value="ECO:0007669"/>
    <property type="project" value="UniProtKB-EC"/>
</dbReference>
<dbReference type="EC" id="3.5.2.6" evidence="3"/>
<dbReference type="Pfam" id="PF19087">
    <property type="entry name" value="DUF5776"/>
    <property type="match status" value="1"/>
</dbReference>
<evidence type="ECO:0000313" key="3">
    <source>
        <dbReference type="EMBL" id="MET3559213.1"/>
    </source>
</evidence>
<comment type="caution">
    <text evidence="3">The sequence shown here is derived from an EMBL/GenBank/DDBJ whole genome shotgun (WGS) entry which is preliminary data.</text>
</comment>
<gene>
    <name evidence="3" type="ORF">ABID29_002363</name>
</gene>
<evidence type="ECO:0000313" key="4">
    <source>
        <dbReference type="Proteomes" id="UP001549122"/>
    </source>
</evidence>
<dbReference type="PANTHER" id="PTHR35333">
    <property type="entry name" value="BETA-LACTAMASE"/>
    <property type="match status" value="1"/>
</dbReference>
<evidence type="ECO:0000259" key="1">
    <source>
        <dbReference type="Pfam" id="PF13354"/>
    </source>
</evidence>
<dbReference type="InterPro" id="IPR044081">
    <property type="entry name" value="DUF5776"/>
</dbReference>
<proteinExistence type="predicted"/>
<feature type="domain" description="Beta-lactamase class A catalytic" evidence="1">
    <location>
        <begin position="204"/>
        <end position="407"/>
    </location>
</feature>
<dbReference type="InterPro" id="IPR000871">
    <property type="entry name" value="Beta-lactam_class-A"/>
</dbReference>
<dbReference type="PANTHER" id="PTHR35333:SF3">
    <property type="entry name" value="BETA-LACTAMASE-TYPE TRANSPEPTIDASE FOLD CONTAINING PROTEIN"/>
    <property type="match status" value="1"/>
</dbReference>
<sequence>MRKFILFLSASTILIPVPVISSERDFELSNENHYALQSTVYDGYYQTLPSNPNVFEKTSRYEDSNLTQVVGHLSPNQKFEIVNLTVNDYLQPVFQLSDETYILASQSIVFDDIIQEQSYQETVFWVDKGFTIMSSPIGNQAKKSSKAPAPYTQVTVSEMVKTPRGEFAKIPEGWVSMDFLSLEDNRIDQVQEMLNQNYNDPDIGVYIQQLDTGFTAGINQDKLMYSASIGKLPVLYYAQLGLENGTLQLKDTFKYTDKVHEFDGAYLPAGSGSLPKSPDSKTYSLENLIDLTAKKSDNVASNILGYYVTDQFDTNYYQILDAVTGKSWDMSEKDASPEMAGLVMAALYELNPSGFVLNSLSETAFDDERISKAIDVKVAHKIGDAYDFRHDVALIYTESPFVISIFTNHKTYDDISSIAADVYKVLK</sequence>
<accession>A0ABV2FL28</accession>
<dbReference type="Pfam" id="PF13354">
    <property type="entry name" value="Beta-lactamase2"/>
    <property type="match status" value="1"/>
</dbReference>
<dbReference type="InterPro" id="IPR012338">
    <property type="entry name" value="Beta-lactam/transpept-like"/>
</dbReference>
<keyword evidence="3" id="KW-0378">Hydrolase</keyword>
<feature type="domain" description="DUF5776" evidence="2">
    <location>
        <begin position="44"/>
        <end position="109"/>
    </location>
</feature>
<dbReference type="EMBL" id="JBEPLO010000040">
    <property type="protein sequence ID" value="MET3559213.1"/>
    <property type="molecule type" value="Genomic_DNA"/>
</dbReference>
<reference evidence="3 4" key="1">
    <citation type="submission" date="2024-06" db="EMBL/GenBank/DDBJ databases">
        <title>Genomic Encyclopedia of Type Strains, Phase IV (KMG-IV): sequencing the most valuable type-strain genomes for metagenomic binning, comparative biology and taxonomic classification.</title>
        <authorList>
            <person name="Goeker M."/>
        </authorList>
    </citation>
    <scope>NUCLEOTIDE SEQUENCE [LARGE SCALE GENOMIC DNA]</scope>
    <source>
        <strain evidence="3 4">DSM 28303</strain>
    </source>
</reference>
<dbReference type="Proteomes" id="UP001549122">
    <property type="component" value="Unassembled WGS sequence"/>
</dbReference>
<dbReference type="SUPFAM" id="SSF56601">
    <property type="entry name" value="beta-lactamase/transpeptidase-like"/>
    <property type="match status" value="1"/>
</dbReference>
<keyword evidence="4" id="KW-1185">Reference proteome</keyword>
<protein>
    <submittedName>
        <fullName evidence="3">Beta-lactamase class C</fullName>
        <ecNumber evidence="3">3.5.2.6</ecNumber>
    </submittedName>
</protein>
<organism evidence="3 4">
    <name type="scientific">Streptococcus rupicaprae</name>
    <dbReference type="NCBI Taxonomy" id="759619"/>
    <lineage>
        <taxon>Bacteria</taxon>
        <taxon>Bacillati</taxon>
        <taxon>Bacillota</taxon>
        <taxon>Bacilli</taxon>
        <taxon>Lactobacillales</taxon>
        <taxon>Streptococcaceae</taxon>
        <taxon>Streptococcus</taxon>
    </lineage>
</organism>
<dbReference type="InterPro" id="IPR045155">
    <property type="entry name" value="Beta-lactam_cat"/>
</dbReference>
<dbReference type="Gene3D" id="3.40.710.10">
    <property type="entry name" value="DD-peptidase/beta-lactamase superfamily"/>
    <property type="match status" value="1"/>
</dbReference>
<dbReference type="RefSeq" id="WP_354366295.1">
    <property type="nucleotide sequence ID" value="NZ_JBEPLO010000040.1"/>
</dbReference>
<name>A0ABV2FL28_9STRE</name>
<evidence type="ECO:0000259" key="2">
    <source>
        <dbReference type="Pfam" id="PF19087"/>
    </source>
</evidence>